<dbReference type="FunFam" id="1.10.10.60:FF:000007">
    <property type="entry name" value="Two-component response regulator"/>
    <property type="match status" value="1"/>
</dbReference>
<accession>A0A2K3PHP5</accession>
<dbReference type="GO" id="GO:0003677">
    <property type="term" value="F:DNA binding"/>
    <property type="evidence" value="ECO:0007669"/>
    <property type="project" value="InterPro"/>
</dbReference>
<reference evidence="6 7" key="1">
    <citation type="journal article" date="2014" name="Am. J. Bot.">
        <title>Genome assembly and annotation for red clover (Trifolium pratense; Fabaceae).</title>
        <authorList>
            <person name="Istvanek J."/>
            <person name="Jaros M."/>
            <person name="Krenek A."/>
            <person name="Repkova J."/>
        </authorList>
    </citation>
    <scope>NUCLEOTIDE SEQUENCE [LARGE SCALE GENOMIC DNA]</scope>
    <source>
        <strain evidence="7">cv. Tatra</strain>
        <tissue evidence="6">Young leaves</tissue>
    </source>
</reference>
<evidence type="ECO:0000259" key="5">
    <source>
        <dbReference type="PROSITE" id="PS51294"/>
    </source>
</evidence>
<dbReference type="STRING" id="57577.A0A2K3PHP5"/>
<proteinExistence type="predicted"/>
<dbReference type="GO" id="GO:0003700">
    <property type="term" value="F:DNA-binding transcription factor activity"/>
    <property type="evidence" value="ECO:0007669"/>
    <property type="project" value="InterPro"/>
</dbReference>
<keyword evidence="3" id="KW-0804">Transcription</keyword>
<evidence type="ECO:0000256" key="1">
    <source>
        <dbReference type="ARBA" id="ARBA00004123"/>
    </source>
</evidence>
<evidence type="ECO:0000313" key="7">
    <source>
        <dbReference type="Proteomes" id="UP000236291"/>
    </source>
</evidence>
<keyword evidence="4" id="KW-0539">Nucleus</keyword>
<dbReference type="SUPFAM" id="SSF46689">
    <property type="entry name" value="Homeodomain-like"/>
    <property type="match status" value="1"/>
</dbReference>
<reference evidence="6 7" key="2">
    <citation type="journal article" date="2017" name="Front. Plant Sci.">
        <title>Gene Classification and Mining of Molecular Markers Useful in Red Clover (Trifolium pratense) Breeding.</title>
        <authorList>
            <person name="Istvanek J."/>
            <person name="Dluhosova J."/>
            <person name="Dluhos P."/>
            <person name="Patkova L."/>
            <person name="Nedelnik J."/>
            <person name="Repkova J."/>
        </authorList>
    </citation>
    <scope>NUCLEOTIDE SEQUENCE [LARGE SCALE GENOMIC DNA]</scope>
    <source>
        <strain evidence="7">cv. Tatra</strain>
        <tissue evidence="6">Young leaves</tissue>
    </source>
</reference>
<dbReference type="NCBIfam" id="TIGR01557">
    <property type="entry name" value="myb_SHAQKYF"/>
    <property type="match status" value="1"/>
</dbReference>
<dbReference type="AlphaFoldDB" id="A0A2K3PHP5"/>
<dbReference type="InterPro" id="IPR017930">
    <property type="entry name" value="Myb_dom"/>
</dbReference>
<dbReference type="Proteomes" id="UP000236291">
    <property type="component" value="Unassembled WGS sequence"/>
</dbReference>
<dbReference type="Pfam" id="PF00249">
    <property type="entry name" value="Myb_DNA-binding"/>
    <property type="match status" value="1"/>
</dbReference>
<dbReference type="PROSITE" id="PS51294">
    <property type="entry name" value="HTH_MYB"/>
    <property type="match status" value="1"/>
</dbReference>
<sequence>MTLEKGATHFIVKPVCAEDFKDISMYVVEAKKHKLFIDNLFVQSEEQESSEQAKTKKEDSKRKNIDESQGEAKCKLVKKSSRLVWTDDLHNLFLDAIKKVGLKKAVPGKILELMNIPNLTRDNVASHLQKYRSFLDKVAEKELVGNASQRAFSSNIGSCVLNESPLSVNQNSMQMNENNDASAFLKSDLINSIQDVQSLDQLYKGGDDTSLVGNTSCVLNESPLSVNQTSMQFYKGGDVIASSSAEINSCMLNESPISLDQNSNQLQGYEQYSNEELYDMFVGDKMSEASTSATNPVS</sequence>
<gene>
    <name evidence="6" type="ORF">L195_g011500</name>
</gene>
<dbReference type="PANTHER" id="PTHR31442:SF40">
    <property type="entry name" value="HOMEODOMAIN-LIKE SUPERFAMILY PROTEIN"/>
    <property type="match status" value="1"/>
</dbReference>
<evidence type="ECO:0000256" key="3">
    <source>
        <dbReference type="ARBA" id="ARBA00023163"/>
    </source>
</evidence>
<dbReference type="InterPro" id="IPR006447">
    <property type="entry name" value="Myb_dom_plants"/>
</dbReference>
<evidence type="ECO:0000256" key="4">
    <source>
        <dbReference type="ARBA" id="ARBA00023242"/>
    </source>
</evidence>
<dbReference type="InterPro" id="IPR009057">
    <property type="entry name" value="Homeodomain-like_sf"/>
</dbReference>
<dbReference type="EMBL" id="ASHM01007157">
    <property type="protein sequence ID" value="PNY14813.1"/>
    <property type="molecule type" value="Genomic_DNA"/>
</dbReference>
<name>A0A2K3PHP5_TRIPR</name>
<dbReference type="InterPro" id="IPR044841">
    <property type="entry name" value="LUX/BOA-like"/>
</dbReference>
<dbReference type="PANTHER" id="PTHR31442">
    <property type="entry name" value="HOMEODOMAIN-LIKE SUPERFAMILY PROTEIN-RELATED"/>
    <property type="match status" value="1"/>
</dbReference>
<evidence type="ECO:0000256" key="2">
    <source>
        <dbReference type="ARBA" id="ARBA00023015"/>
    </source>
</evidence>
<dbReference type="Gene3D" id="1.10.10.60">
    <property type="entry name" value="Homeodomain-like"/>
    <property type="match status" value="1"/>
</dbReference>
<comment type="subcellular location">
    <subcellularLocation>
        <location evidence="1">Nucleus</location>
    </subcellularLocation>
</comment>
<keyword evidence="2" id="KW-0805">Transcription regulation</keyword>
<evidence type="ECO:0000313" key="6">
    <source>
        <dbReference type="EMBL" id="PNY14813.1"/>
    </source>
</evidence>
<protein>
    <submittedName>
        <fullName evidence="6">Two-component response regulator ARR2-like protein</fullName>
    </submittedName>
</protein>
<dbReference type="InterPro" id="IPR001005">
    <property type="entry name" value="SANT/Myb"/>
</dbReference>
<dbReference type="GO" id="GO:0005634">
    <property type="term" value="C:nucleus"/>
    <property type="evidence" value="ECO:0007669"/>
    <property type="project" value="UniProtKB-SubCell"/>
</dbReference>
<organism evidence="6 7">
    <name type="scientific">Trifolium pratense</name>
    <name type="common">Red clover</name>
    <dbReference type="NCBI Taxonomy" id="57577"/>
    <lineage>
        <taxon>Eukaryota</taxon>
        <taxon>Viridiplantae</taxon>
        <taxon>Streptophyta</taxon>
        <taxon>Embryophyta</taxon>
        <taxon>Tracheophyta</taxon>
        <taxon>Spermatophyta</taxon>
        <taxon>Magnoliopsida</taxon>
        <taxon>eudicotyledons</taxon>
        <taxon>Gunneridae</taxon>
        <taxon>Pentapetalae</taxon>
        <taxon>rosids</taxon>
        <taxon>fabids</taxon>
        <taxon>Fabales</taxon>
        <taxon>Fabaceae</taxon>
        <taxon>Papilionoideae</taxon>
        <taxon>50 kb inversion clade</taxon>
        <taxon>NPAAA clade</taxon>
        <taxon>Hologalegina</taxon>
        <taxon>IRL clade</taxon>
        <taxon>Trifolieae</taxon>
        <taxon>Trifolium</taxon>
    </lineage>
</organism>
<comment type="caution">
    <text evidence="6">The sequence shown here is derived from an EMBL/GenBank/DDBJ whole genome shotgun (WGS) entry which is preliminary data.</text>
</comment>
<feature type="domain" description="HTH myb-type" evidence="5">
    <location>
        <begin position="85"/>
        <end position="136"/>
    </location>
</feature>